<feature type="domain" description="Methyl-accepting transducer" evidence="10">
    <location>
        <begin position="234"/>
        <end position="470"/>
    </location>
</feature>
<evidence type="ECO:0000259" key="11">
    <source>
        <dbReference type="PROSITE" id="PS50885"/>
    </source>
</evidence>
<gene>
    <name evidence="12" type="ORF">ACFOHL_17485</name>
</gene>
<dbReference type="InterPro" id="IPR004089">
    <property type="entry name" value="MCPsignal_dom"/>
</dbReference>
<keyword evidence="13" id="KW-1185">Reference proteome</keyword>
<proteinExistence type="inferred from homology"/>
<dbReference type="InterPro" id="IPR003660">
    <property type="entry name" value="HAMP_dom"/>
</dbReference>
<feature type="coiled-coil region" evidence="8">
    <location>
        <begin position="249"/>
        <end position="276"/>
    </location>
</feature>
<dbReference type="CDD" id="cd06225">
    <property type="entry name" value="HAMP"/>
    <property type="match status" value="1"/>
</dbReference>
<dbReference type="PANTHER" id="PTHR32089:SF119">
    <property type="entry name" value="METHYL-ACCEPTING CHEMOTAXIS PROTEIN CTPL"/>
    <property type="match status" value="1"/>
</dbReference>
<dbReference type="InterPro" id="IPR004090">
    <property type="entry name" value="Chemotax_Me-accpt_rcpt"/>
</dbReference>
<evidence type="ECO:0000256" key="6">
    <source>
        <dbReference type="ARBA" id="ARBA00029447"/>
    </source>
</evidence>
<evidence type="ECO:0000256" key="5">
    <source>
        <dbReference type="ARBA" id="ARBA00023224"/>
    </source>
</evidence>
<dbReference type="EMBL" id="JBHRSW010000050">
    <property type="protein sequence ID" value="MFC3123415.1"/>
    <property type="molecule type" value="Genomic_DNA"/>
</dbReference>
<reference evidence="13" key="1">
    <citation type="journal article" date="2019" name="Int. J. Syst. Evol. Microbiol.">
        <title>The Global Catalogue of Microorganisms (GCM) 10K type strain sequencing project: providing services to taxonomists for standard genome sequencing and annotation.</title>
        <authorList>
            <consortium name="The Broad Institute Genomics Platform"/>
            <consortium name="The Broad Institute Genome Sequencing Center for Infectious Disease"/>
            <person name="Wu L."/>
            <person name="Ma J."/>
        </authorList>
    </citation>
    <scope>NUCLEOTIDE SEQUENCE [LARGE SCALE GENOMIC DNA]</scope>
    <source>
        <strain evidence="13">KCTC 52473</strain>
    </source>
</reference>
<keyword evidence="5 7" id="KW-0807">Transducer</keyword>
<dbReference type="Gene3D" id="1.10.287.950">
    <property type="entry name" value="Methyl-accepting chemotaxis protein"/>
    <property type="match status" value="1"/>
</dbReference>
<evidence type="ECO:0000256" key="7">
    <source>
        <dbReference type="PROSITE-ProRule" id="PRU00284"/>
    </source>
</evidence>
<feature type="transmembrane region" description="Helical" evidence="9">
    <location>
        <begin position="7"/>
        <end position="29"/>
    </location>
</feature>
<dbReference type="CDD" id="cd11386">
    <property type="entry name" value="MCP_signal"/>
    <property type="match status" value="1"/>
</dbReference>
<evidence type="ECO:0000256" key="9">
    <source>
        <dbReference type="SAM" id="Phobius"/>
    </source>
</evidence>
<comment type="subcellular location">
    <subcellularLocation>
        <location evidence="1">Membrane</location>
        <topology evidence="1">Multi-pass membrane protein</topology>
    </subcellularLocation>
</comment>
<keyword evidence="8" id="KW-0175">Coiled coil</keyword>
<dbReference type="PROSITE" id="PS50885">
    <property type="entry name" value="HAMP"/>
    <property type="match status" value="1"/>
</dbReference>
<feature type="domain" description="HAMP" evidence="11">
    <location>
        <begin position="175"/>
        <end position="229"/>
    </location>
</feature>
<protein>
    <submittedName>
        <fullName evidence="12">Methyl-accepting chemotaxis protein</fullName>
    </submittedName>
</protein>
<comment type="similarity">
    <text evidence="6">Belongs to the methyl-accepting chemotaxis (MCP) protein family.</text>
</comment>
<evidence type="ECO:0000256" key="8">
    <source>
        <dbReference type="SAM" id="Coils"/>
    </source>
</evidence>
<name>A0ABV7FXC7_9ALTE</name>
<dbReference type="SMART" id="SM00283">
    <property type="entry name" value="MA"/>
    <property type="match status" value="1"/>
</dbReference>
<evidence type="ECO:0000313" key="12">
    <source>
        <dbReference type="EMBL" id="MFC3123415.1"/>
    </source>
</evidence>
<dbReference type="SUPFAM" id="SSF58104">
    <property type="entry name" value="Methyl-accepting chemotaxis protein (MCP) signaling domain"/>
    <property type="match status" value="1"/>
</dbReference>
<dbReference type="SMART" id="SM00304">
    <property type="entry name" value="HAMP"/>
    <property type="match status" value="1"/>
</dbReference>
<dbReference type="RefSeq" id="WP_376921534.1">
    <property type="nucleotide sequence ID" value="NZ_JBHRSW010000050.1"/>
</dbReference>
<evidence type="ECO:0000256" key="2">
    <source>
        <dbReference type="ARBA" id="ARBA00022692"/>
    </source>
</evidence>
<dbReference type="PROSITE" id="PS50111">
    <property type="entry name" value="CHEMOTAXIS_TRANSDUC_2"/>
    <property type="match status" value="1"/>
</dbReference>
<evidence type="ECO:0000256" key="1">
    <source>
        <dbReference type="ARBA" id="ARBA00004141"/>
    </source>
</evidence>
<evidence type="ECO:0000259" key="10">
    <source>
        <dbReference type="PROSITE" id="PS50111"/>
    </source>
</evidence>
<dbReference type="Pfam" id="PF00672">
    <property type="entry name" value="HAMP"/>
    <property type="match status" value="1"/>
</dbReference>
<organism evidence="12 13">
    <name type="scientific">Agaribacter flavus</name>
    <dbReference type="NCBI Taxonomy" id="1902781"/>
    <lineage>
        <taxon>Bacteria</taxon>
        <taxon>Pseudomonadati</taxon>
        <taxon>Pseudomonadota</taxon>
        <taxon>Gammaproteobacteria</taxon>
        <taxon>Alteromonadales</taxon>
        <taxon>Alteromonadaceae</taxon>
        <taxon>Agaribacter</taxon>
    </lineage>
</organism>
<evidence type="ECO:0000256" key="3">
    <source>
        <dbReference type="ARBA" id="ARBA00022989"/>
    </source>
</evidence>
<comment type="caution">
    <text evidence="12">The sequence shown here is derived from an EMBL/GenBank/DDBJ whole genome shotgun (WGS) entry which is preliminary data.</text>
</comment>
<feature type="coiled-coil region" evidence="8">
    <location>
        <begin position="445"/>
        <end position="472"/>
    </location>
</feature>
<keyword evidence="2 9" id="KW-0812">Transmembrane</keyword>
<accession>A0ABV7FXC7</accession>
<evidence type="ECO:0000313" key="13">
    <source>
        <dbReference type="Proteomes" id="UP001595478"/>
    </source>
</evidence>
<evidence type="ECO:0000256" key="4">
    <source>
        <dbReference type="ARBA" id="ARBA00023136"/>
    </source>
</evidence>
<dbReference type="PANTHER" id="PTHR32089">
    <property type="entry name" value="METHYL-ACCEPTING CHEMOTAXIS PROTEIN MCPB"/>
    <property type="match status" value="1"/>
</dbReference>
<feature type="transmembrane region" description="Helical" evidence="9">
    <location>
        <begin position="155"/>
        <end position="178"/>
    </location>
</feature>
<dbReference type="Pfam" id="PF00015">
    <property type="entry name" value="MCPsignal"/>
    <property type="match status" value="1"/>
</dbReference>
<keyword evidence="4 9" id="KW-0472">Membrane</keyword>
<dbReference type="PRINTS" id="PR00260">
    <property type="entry name" value="CHEMTRNSDUCR"/>
</dbReference>
<sequence>MNLRKKLSIASFAVVTITLFVSQIIVAAINHFKLQEEMTQAANNTSTRLGVTLTDSMWNYNVASSKQIVSVELGTNDLIGVKGFNREGELLFEIYWDEKTNQAVDSPTNTEVFLTLNRAIEYLDQGDAIKAGSIELYFSHSALDEALLELVFTGVLQLLLLGSVLVVFLNFFVVKLVLKPLDEINLRLKDIADGNGDLTKRLTIDREDELGKLADYINRFIDDIHAVITEVVVVARTLDGSAMASQFNADQLNQQVNALNTKVDSILETVDTLEATALDVAEQAAASSTTTTNTSSLASSGLQKVHGVVEMIKQLAGNMQDSTTKTEMLEKHSQSIDTVIQVIKDIAEQTNLLALNAAIEAARAGEQGRGFAVVADEVRTLAQRTQVSTGQITDIITTLQQQSKETLNIMQTGQEMAFENVESVNDTERTFEEIQSSIVGNLEGAKIIARETDEQKNNLQQIKANIEVIKDTNEQTLDVAKQSSDVNKEIVSMSRRVFELVERFKVEESSKDCTF</sequence>
<dbReference type="Proteomes" id="UP001595478">
    <property type="component" value="Unassembled WGS sequence"/>
</dbReference>
<keyword evidence="3 9" id="KW-1133">Transmembrane helix</keyword>